<organism evidence="1 2">
    <name type="scientific">Sphaerospermopsis reniformis</name>
    <dbReference type="NCBI Taxonomy" id="531300"/>
    <lineage>
        <taxon>Bacteria</taxon>
        <taxon>Bacillati</taxon>
        <taxon>Cyanobacteriota</taxon>
        <taxon>Cyanophyceae</taxon>
        <taxon>Nostocales</taxon>
        <taxon>Aphanizomenonaceae</taxon>
        <taxon>Sphaerospermopsis</taxon>
    </lineage>
</organism>
<name>A0A480A6Z3_9CYAN</name>
<gene>
    <name evidence="1" type="ORF">SR1949_42100</name>
</gene>
<protein>
    <submittedName>
        <fullName evidence="1">Uncharacterized protein</fullName>
    </submittedName>
</protein>
<reference evidence="2" key="1">
    <citation type="submission" date="2019-02" db="EMBL/GenBank/DDBJ databases">
        <title>Draft genome sequence of Sphaerospermopsis reniformis NIES-1949.</title>
        <authorList>
            <person name="Yamaguchi H."/>
            <person name="Suzuki S."/>
            <person name="Kawachi M."/>
        </authorList>
    </citation>
    <scope>NUCLEOTIDE SEQUENCE [LARGE SCALE GENOMIC DNA]</scope>
    <source>
        <strain evidence="2">NIES-1949</strain>
    </source>
</reference>
<comment type="caution">
    <text evidence="1">The sequence shown here is derived from an EMBL/GenBank/DDBJ whole genome shotgun (WGS) entry which is preliminary data.</text>
</comment>
<keyword evidence="2" id="KW-1185">Reference proteome</keyword>
<dbReference type="AlphaFoldDB" id="A0A480A6Z3"/>
<accession>A0A480A6Z3</accession>
<sequence length="145" mass="17187">MLKNQEAGFIRLQTDVFRVKLLASINDVILEKQRIVLVKGEEDVAAIIPVNEFERLEWITYDIKYGQFMIDEEYNYEDECGIPCINIKELEWNFEQILERVIYNNETVGLTFPTAAFEDDIENFLTGAILMNIHKFWIPDYWLIK</sequence>
<evidence type="ECO:0000313" key="2">
    <source>
        <dbReference type="Proteomes" id="UP000300142"/>
    </source>
</evidence>
<proteinExistence type="predicted"/>
<dbReference type="EMBL" id="BJCE01000207">
    <property type="protein sequence ID" value="GCL39088.1"/>
    <property type="molecule type" value="Genomic_DNA"/>
</dbReference>
<dbReference type="Proteomes" id="UP000300142">
    <property type="component" value="Unassembled WGS sequence"/>
</dbReference>
<dbReference type="RefSeq" id="WP_137668786.1">
    <property type="nucleotide sequence ID" value="NZ_BJCE01000207.1"/>
</dbReference>
<evidence type="ECO:0000313" key="1">
    <source>
        <dbReference type="EMBL" id="GCL39088.1"/>
    </source>
</evidence>